<evidence type="ECO:0000256" key="2">
    <source>
        <dbReference type="ARBA" id="ARBA00022703"/>
    </source>
</evidence>
<evidence type="ECO:0008006" key="6">
    <source>
        <dbReference type="Google" id="ProtNLM"/>
    </source>
</evidence>
<name>A0A1Y1UJV9_9TREE</name>
<feature type="region of interest" description="Disordered" evidence="3">
    <location>
        <begin position="639"/>
        <end position="797"/>
    </location>
</feature>
<comment type="caution">
    <text evidence="4">The sequence shown here is derived from an EMBL/GenBank/DDBJ whole genome shotgun (WGS) entry which is preliminary data.</text>
</comment>
<dbReference type="OrthoDB" id="19224at2759"/>
<feature type="region of interest" description="Disordered" evidence="3">
    <location>
        <begin position="446"/>
        <end position="487"/>
    </location>
</feature>
<dbReference type="GO" id="GO:0005634">
    <property type="term" value="C:nucleus"/>
    <property type="evidence" value="ECO:0007669"/>
    <property type="project" value="TreeGrafter"/>
</dbReference>
<proteinExistence type="inferred from homology"/>
<organism evidence="4 5">
    <name type="scientific">Kockovaella imperatae</name>
    <dbReference type="NCBI Taxonomy" id="4999"/>
    <lineage>
        <taxon>Eukaryota</taxon>
        <taxon>Fungi</taxon>
        <taxon>Dikarya</taxon>
        <taxon>Basidiomycota</taxon>
        <taxon>Agaricomycotina</taxon>
        <taxon>Tremellomycetes</taxon>
        <taxon>Tremellales</taxon>
        <taxon>Cuniculitremaceae</taxon>
        <taxon>Kockovaella</taxon>
    </lineage>
</organism>
<feature type="compositionally biased region" description="Polar residues" evidence="3">
    <location>
        <begin position="544"/>
        <end position="561"/>
    </location>
</feature>
<dbReference type="GO" id="GO:0043066">
    <property type="term" value="P:negative regulation of apoptotic process"/>
    <property type="evidence" value="ECO:0007669"/>
    <property type="project" value="TreeGrafter"/>
</dbReference>
<evidence type="ECO:0000313" key="4">
    <source>
        <dbReference type="EMBL" id="ORX38269.1"/>
    </source>
</evidence>
<feature type="compositionally biased region" description="Polar residues" evidence="3">
    <location>
        <begin position="457"/>
        <end position="476"/>
    </location>
</feature>
<feature type="compositionally biased region" description="Polar residues" evidence="3">
    <location>
        <begin position="639"/>
        <end position="649"/>
    </location>
</feature>
<dbReference type="GO" id="GO:0003723">
    <property type="term" value="F:RNA binding"/>
    <property type="evidence" value="ECO:0007669"/>
    <property type="project" value="TreeGrafter"/>
</dbReference>
<reference evidence="4 5" key="1">
    <citation type="submission" date="2017-03" db="EMBL/GenBank/DDBJ databases">
        <title>Widespread Adenine N6-methylation of Active Genes in Fungi.</title>
        <authorList>
            <consortium name="DOE Joint Genome Institute"/>
            <person name="Mondo S.J."/>
            <person name="Dannebaum R.O."/>
            <person name="Kuo R.C."/>
            <person name="Louie K.B."/>
            <person name="Bewick A.J."/>
            <person name="Labutti K."/>
            <person name="Haridas S."/>
            <person name="Kuo A."/>
            <person name="Salamov A."/>
            <person name="Ahrendt S.R."/>
            <person name="Lau R."/>
            <person name="Bowen B.P."/>
            <person name="Lipzen A."/>
            <person name="Sullivan W."/>
            <person name="Andreopoulos W.B."/>
            <person name="Clum A."/>
            <person name="Lindquist E."/>
            <person name="Daum C."/>
            <person name="Northen T.R."/>
            <person name="Ramamoorthy G."/>
            <person name="Schmitz R.J."/>
            <person name="Gryganskyi A."/>
            <person name="Culley D."/>
            <person name="Magnuson J."/>
            <person name="James T.Y."/>
            <person name="O'Malley M.A."/>
            <person name="Stajich J.E."/>
            <person name="Spatafora J.W."/>
            <person name="Visel A."/>
            <person name="Grigoriev I.V."/>
        </authorList>
    </citation>
    <scope>NUCLEOTIDE SEQUENCE [LARGE SCALE GENOMIC DNA]</scope>
    <source>
        <strain evidence="4 5">NRRL Y-17943</strain>
    </source>
</reference>
<dbReference type="InterPro" id="IPR008383">
    <property type="entry name" value="API5"/>
</dbReference>
<feature type="region of interest" description="Disordered" evidence="3">
    <location>
        <begin position="492"/>
        <end position="511"/>
    </location>
</feature>
<feature type="compositionally biased region" description="Low complexity" evidence="3">
    <location>
        <begin position="564"/>
        <end position="593"/>
    </location>
</feature>
<evidence type="ECO:0000256" key="3">
    <source>
        <dbReference type="SAM" id="MobiDB-lite"/>
    </source>
</evidence>
<dbReference type="Proteomes" id="UP000193218">
    <property type="component" value="Unassembled WGS sequence"/>
</dbReference>
<feature type="region of interest" description="Disordered" evidence="3">
    <location>
        <begin position="537"/>
        <end position="593"/>
    </location>
</feature>
<dbReference type="SUPFAM" id="SSF48371">
    <property type="entry name" value="ARM repeat"/>
    <property type="match status" value="1"/>
</dbReference>
<feature type="compositionally biased region" description="Polar residues" evidence="3">
    <location>
        <begin position="716"/>
        <end position="749"/>
    </location>
</feature>
<dbReference type="PANTHER" id="PTHR12758:SF19">
    <property type="entry name" value="APOPTOSIS INHIBITOR 5"/>
    <property type="match status" value="1"/>
</dbReference>
<keyword evidence="5" id="KW-1185">Reference proteome</keyword>
<dbReference type="AlphaFoldDB" id="A0A1Y1UJV9"/>
<dbReference type="Pfam" id="PF05918">
    <property type="entry name" value="API5"/>
    <property type="match status" value="1"/>
</dbReference>
<gene>
    <name evidence="4" type="ORF">BD324DRAFT_346271</name>
</gene>
<keyword evidence="2" id="KW-0053">Apoptosis</keyword>
<dbReference type="PANTHER" id="PTHR12758">
    <property type="entry name" value="APOPTOSIS INHIBITOR 5-RELATED"/>
    <property type="match status" value="1"/>
</dbReference>
<evidence type="ECO:0000313" key="5">
    <source>
        <dbReference type="Proteomes" id="UP000193218"/>
    </source>
</evidence>
<sequence length="797" mass="85947">MNRGTIQRFSPLDSGAPSTMSSRAADALAEVKQLLTRANSQSTAEARRRFYEKLISICAYPSYECKAFFGTLVAKHFREFDDLQDKAIDAILDLCEDEEEKVRIIGIKGLGATAKADSRWVRGNAGVLLQLLECPPRELRLIHEQIFTLLSISPNDVFAVALDDIRANEETGASRQNIINFLSRDAKPKLDSLLSEGDHQDAEEMLQNGLEDVCATASGEDKEAILNLMGSLPRISGPRASSSAVRRFVKFVTRSVKAGSSVDKTAPIVKVFAGFAKRAPSDLDAVEALAFPADHGTAMISLSLEKRDESAMTILDKTVRWIALAGKYLAGKDGQGLAADIAEAYLRGLKYFAQDHRSYFDHDESSAIEKILYTLYELFRLRDTRNKLIQKAHANALLDLADDARRKQRDIRDPGHIVQLESVTQLAKLIEDDRRSLPVTYTPSWVGLHRAQPPSDPTLSTQPDKTSSGRNESALSSHGRDTPIDAPASVVPIVGSQSSPAPTKLEPPKVVPRARAEQFGASKSNVPELPQAVPLTAAAPAEQQPKTTTDIKPASKGSQRGQELLSRPSSLAPASSEVPAEAPAASGSSNPLVPLSNPLPLFQRTKGAAASRDRFEIASGASYHGTELLPGLVSSSGVAEQSPAASQSLEPHGVGLAAPTRSLADRLSLPPAKREREDGAAASTPTHRSLLDRMSSSASTKSPIDESRAPKRAKANTESPVPSASTSRSLLSRMSQNDMTPTSSVSSTLPAKPSLSIRRDPETKVTLGLCQPLAQRNQPSRNRRRTHSCLCKPSLQA</sequence>
<dbReference type="InParanoid" id="A0A1Y1UJV9"/>
<accession>A0A1Y1UJV9</accession>
<dbReference type="InterPro" id="IPR016024">
    <property type="entry name" value="ARM-type_fold"/>
</dbReference>
<comment type="similarity">
    <text evidence="1">Belongs to the API5 family.</text>
</comment>
<feature type="region of interest" description="Disordered" evidence="3">
    <location>
        <begin position="1"/>
        <end position="20"/>
    </location>
</feature>
<dbReference type="GeneID" id="33554347"/>
<dbReference type="RefSeq" id="XP_021872191.1">
    <property type="nucleotide sequence ID" value="XM_022012539.1"/>
</dbReference>
<dbReference type="GO" id="GO:0006915">
    <property type="term" value="P:apoptotic process"/>
    <property type="evidence" value="ECO:0007669"/>
    <property type="project" value="UniProtKB-KW"/>
</dbReference>
<dbReference type="STRING" id="4999.A0A1Y1UJV9"/>
<evidence type="ECO:0000256" key="1">
    <source>
        <dbReference type="ARBA" id="ARBA00009515"/>
    </source>
</evidence>
<protein>
    <recommendedName>
        <fullName evidence="6">Apoptosis inhibitory protein 5-domain-containing protein</fullName>
    </recommendedName>
</protein>
<dbReference type="EMBL" id="NBSH01000004">
    <property type="protein sequence ID" value="ORX38269.1"/>
    <property type="molecule type" value="Genomic_DNA"/>
</dbReference>